<proteinExistence type="predicted"/>
<keyword evidence="1" id="KW-0472">Membrane</keyword>
<keyword evidence="1" id="KW-0812">Transmembrane</keyword>
<protein>
    <submittedName>
        <fullName evidence="2">Uncharacterized protein</fullName>
    </submittedName>
</protein>
<dbReference type="Proteomes" id="UP000605970">
    <property type="component" value="Unassembled WGS sequence"/>
</dbReference>
<accession>A0A8S9ZXY9</accession>
<dbReference type="AlphaFoldDB" id="A0A8S9ZXY9"/>
<name>A0A8S9ZXY9_9BILA</name>
<reference evidence="2" key="1">
    <citation type="journal article" date="2020" name="Ecol. Evol.">
        <title>Genome structure and content of the rice root-knot nematode (Meloidogyne graminicola).</title>
        <authorList>
            <person name="Phan N.T."/>
            <person name="Danchin E.G.J."/>
            <person name="Klopp C."/>
            <person name="Perfus-Barbeoch L."/>
            <person name="Kozlowski D.K."/>
            <person name="Koutsovoulos G.D."/>
            <person name="Lopez-Roques C."/>
            <person name="Bouchez O."/>
            <person name="Zahm M."/>
            <person name="Besnard G."/>
            <person name="Bellafiore S."/>
        </authorList>
    </citation>
    <scope>NUCLEOTIDE SEQUENCE</scope>
    <source>
        <strain evidence="2">VN-18</strain>
    </source>
</reference>
<gene>
    <name evidence="2" type="ORF">Mgra_00001992</name>
</gene>
<keyword evidence="1" id="KW-1133">Transmembrane helix</keyword>
<keyword evidence="3" id="KW-1185">Reference proteome</keyword>
<dbReference type="EMBL" id="JABEBT010000011">
    <property type="protein sequence ID" value="KAF7638614.1"/>
    <property type="molecule type" value="Genomic_DNA"/>
</dbReference>
<dbReference type="OrthoDB" id="5876132at2759"/>
<evidence type="ECO:0000313" key="2">
    <source>
        <dbReference type="EMBL" id="KAF7638614.1"/>
    </source>
</evidence>
<sequence>MAKKQQNNNSKLIFLLFLIFNFIIFNINARPLNDDEGIQTIWKMRTDKKAMRNSLVRFGKRSSLSLQKPVISLPSTSSFVYSSSSSNNNNNNNNNNNELIIPSRFSSKITLIPNDYLIFLTENERWKE</sequence>
<evidence type="ECO:0000256" key="1">
    <source>
        <dbReference type="SAM" id="Phobius"/>
    </source>
</evidence>
<feature type="transmembrane region" description="Helical" evidence="1">
    <location>
        <begin position="12"/>
        <end position="29"/>
    </location>
</feature>
<evidence type="ECO:0000313" key="3">
    <source>
        <dbReference type="Proteomes" id="UP000605970"/>
    </source>
</evidence>
<organism evidence="2 3">
    <name type="scientific">Meloidogyne graminicola</name>
    <dbReference type="NCBI Taxonomy" id="189291"/>
    <lineage>
        <taxon>Eukaryota</taxon>
        <taxon>Metazoa</taxon>
        <taxon>Ecdysozoa</taxon>
        <taxon>Nematoda</taxon>
        <taxon>Chromadorea</taxon>
        <taxon>Rhabditida</taxon>
        <taxon>Tylenchina</taxon>
        <taxon>Tylenchomorpha</taxon>
        <taxon>Tylenchoidea</taxon>
        <taxon>Meloidogynidae</taxon>
        <taxon>Meloidogyninae</taxon>
        <taxon>Meloidogyne</taxon>
    </lineage>
</organism>
<comment type="caution">
    <text evidence="2">The sequence shown here is derived from an EMBL/GenBank/DDBJ whole genome shotgun (WGS) entry which is preliminary data.</text>
</comment>